<evidence type="ECO:0000256" key="7">
    <source>
        <dbReference type="RuleBase" id="RU361156"/>
    </source>
</evidence>
<accession>A0ABR3JBN1</accession>
<keyword evidence="4 7" id="KW-0732">Signal</keyword>
<name>A0ABR3JBN1_9AGAR</name>
<evidence type="ECO:0000256" key="3">
    <source>
        <dbReference type="ARBA" id="ARBA00022670"/>
    </source>
</evidence>
<comment type="similarity">
    <text evidence="1 7">Belongs to the peptidase S10 family.</text>
</comment>
<organism evidence="8 9">
    <name type="scientific">Hohenbuehelia grisea</name>
    <dbReference type="NCBI Taxonomy" id="104357"/>
    <lineage>
        <taxon>Eukaryota</taxon>
        <taxon>Fungi</taxon>
        <taxon>Dikarya</taxon>
        <taxon>Basidiomycota</taxon>
        <taxon>Agaricomycotina</taxon>
        <taxon>Agaricomycetes</taxon>
        <taxon>Agaricomycetidae</taxon>
        <taxon>Agaricales</taxon>
        <taxon>Pleurotineae</taxon>
        <taxon>Pleurotaceae</taxon>
        <taxon>Hohenbuehelia</taxon>
    </lineage>
</organism>
<dbReference type="Gene3D" id="3.40.50.1820">
    <property type="entry name" value="alpha/beta hydrolase"/>
    <property type="match status" value="1"/>
</dbReference>
<dbReference type="Proteomes" id="UP001556367">
    <property type="component" value="Unassembled WGS sequence"/>
</dbReference>
<dbReference type="Pfam" id="PF00450">
    <property type="entry name" value="Peptidase_S10"/>
    <property type="match status" value="1"/>
</dbReference>
<dbReference type="InterPro" id="IPR029058">
    <property type="entry name" value="AB_hydrolase_fold"/>
</dbReference>
<dbReference type="EMBL" id="JASNQZ010000010">
    <property type="protein sequence ID" value="KAL0952540.1"/>
    <property type="molecule type" value="Genomic_DNA"/>
</dbReference>
<feature type="signal peptide" evidence="7">
    <location>
        <begin position="1"/>
        <end position="20"/>
    </location>
</feature>
<reference evidence="9" key="1">
    <citation type="submission" date="2024-06" db="EMBL/GenBank/DDBJ databases">
        <title>Multi-omics analyses provide insights into the biosynthesis of the anticancer antibiotic pleurotin in Hohenbuehelia grisea.</title>
        <authorList>
            <person name="Weaver J.A."/>
            <person name="Alberti F."/>
        </authorList>
    </citation>
    <scope>NUCLEOTIDE SEQUENCE [LARGE SCALE GENOMIC DNA]</scope>
    <source>
        <strain evidence="9">T-177</strain>
    </source>
</reference>
<dbReference type="PROSITE" id="PS00131">
    <property type="entry name" value="CARBOXYPEPT_SER_SER"/>
    <property type="match status" value="1"/>
</dbReference>
<keyword evidence="6" id="KW-0325">Glycoprotein</keyword>
<dbReference type="EC" id="3.4.16.-" evidence="7"/>
<dbReference type="SUPFAM" id="SSF53474">
    <property type="entry name" value="alpha/beta-Hydrolases"/>
    <property type="match status" value="1"/>
</dbReference>
<dbReference type="PANTHER" id="PTHR11802">
    <property type="entry name" value="SERINE PROTEASE FAMILY S10 SERINE CARBOXYPEPTIDASE"/>
    <property type="match status" value="1"/>
</dbReference>
<evidence type="ECO:0000256" key="4">
    <source>
        <dbReference type="ARBA" id="ARBA00022729"/>
    </source>
</evidence>
<evidence type="ECO:0000313" key="9">
    <source>
        <dbReference type="Proteomes" id="UP001556367"/>
    </source>
</evidence>
<dbReference type="InterPro" id="IPR018202">
    <property type="entry name" value="Ser_caboxypep_ser_AS"/>
</dbReference>
<evidence type="ECO:0000256" key="2">
    <source>
        <dbReference type="ARBA" id="ARBA00022645"/>
    </source>
</evidence>
<evidence type="ECO:0000256" key="6">
    <source>
        <dbReference type="ARBA" id="ARBA00023180"/>
    </source>
</evidence>
<evidence type="ECO:0000313" key="8">
    <source>
        <dbReference type="EMBL" id="KAL0952540.1"/>
    </source>
</evidence>
<keyword evidence="2 7" id="KW-0121">Carboxypeptidase</keyword>
<dbReference type="Gene3D" id="1.10.287.410">
    <property type="match status" value="1"/>
</dbReference>
<gene>
    <name evidence="8" type="ORF">HGRIS_006799</name>
</gene>
<proteinExistence type="inferred from homology"/>
<dbReference type="PANTHER" id="PTHR11802:SF113">
    <property type="entry name" value="SERINE CARBOXYPEPTIDASE CTSA-4.1"/>
    <property type="match status" value="1"/>
</dbReference>
<keyword evidence="5 7" id="KW-0378">Hydrolase</keyword>
<keyword evidence="3 7" id="KW-0645">Protease</keyword>
<sequence length="511" mass="56751">MGVTQVAQILALALASSVLARGGHSSSFGSSSERFFPQFETERFVMNKPAQYDRGMFTPLETLDALSHSEYTTFGHPAFPKYNVRTKKTKFCDGTVNSYTGYIDVEARHLFFYFFESRSDPAKDDVIFWTNGGPGGSSSIGLFMELGPCKVLDEKGPTFHEHSWNSNANIFFIDQPIGVGFSYAEYGESVATTEEAAKDIAAFVAIFFENFEQFKGRAFHMAGESYGGRYLPLFAAEIYDQNAWLIQNGLTPVNLSSVMIGNGMSDIYSMLPAYYVMQCENASLDPILSVAECVAMKKLIPRCTRWMKAECIDHFDAINCAAATSFCQTSIESPFWKTGKNPYDMSSDCEGGLNETFCYPVISHLSRYLSKLDVQKHIGVDPPARGNFSAANMDVSAAFALTLDILYPTVDHIGALLEHGVRVLVYVGSYDWICNWVGNEQWTLAMEWSGQAAFVNQTLRDWTVDGKFAGRTRSAKGFTFATVHAAGHMVPYDKPVESLKLIQRWMAGEAL</sequence>
<feature type="chain" id="PRO_5044964404" description="Carboxypeptidase" evidence="7">
    <location>
        <begin position="21"/>
        <end position="511"/>
    </location>
</feature>
<evidence type="ECO:0000256" key="5">
    <source>
        <dbReference type="ARBA" id="ARBA00022801"/>
    </source>
</evidence>
<comment type="caution">
    <text evidence="8">The sequence shown here is derived from an EMBL/GenBank/DDBJ whole genome shotgun (WGS) entry which is preliminary data.</text>
</comment>
<protein>
    <recommendedName>
        <fullName evidence="7">Carboxypeptidase</fullName>
        <ecNumber evidence="7">3.4.16.-</ecNumber>
    </recommendedName>
</protein>
<dbReference type="InterPro" id="IPR001563">
    <property type="entry name" value="Peptidase_S10"/>
</dbReference>
<evidence type="ECO:0000256" key="1">
    <source>
        <dbReference type="ARBA" id="ARBA00009431"/>
    </source>
</evidence>
<keyword evidence="9" id="KW-1185">Reference proteome</keyword>
<dbReference type="PRINTS" id="PR00724">
    <property type="entry name" value="CRBOXYPTASEC"/>
</dbReference>